<dbReference type="EMBL" id="BMAO01034401">
    <property type="protein sequence ID" value="GFQ96245.1"/>
    <property type="molecule type" value="Genomic_DNA"/>
</dbReference>
<evidence type="ECO:0000256" key="1">
    <source>
        <dbReference type="ARBA" id="ARBA00004496"/>
    </source>
</evidence>
<dbReference type="GO" id="GO:0005737">
    <property type="term" value="C:cytoplasm"/>
    <property type="evidence" value="ECO:0007669"/>
    <property type="project" value="UniProtKB-SubCell"/>
</dbReference>
<evidence type="ECO:0000313" key="6">
    <source>
        <dbReference type="EMBL" id="GFQ96245.1"/>
    </source>
</evidence>
<evidence type="ECO:0000256" key="2">
    <source>
        <dbReference type="ARBA" id="ARBA00006219"/>
    </source>
</evidence>
<reference evidence="6" key="1">
    <citation type="submission" date="2020-07" db="EMBL/GenBank/DDBJ databases">
        <title>Multicomponent nature underlies the extraordinary mechanical properties of spider dragline silk.</title>
        <authorList>
            <person name="Kono N."/>
            <person name="Nakamura H."/>
            <person name="Mori M."/>
            <person name="Yoshida Y."/>
            <person name="Ohtoshi R."/>
            <person name="Malay A.D."/>
            <person name="Moran D.A.P."/>
            <person name="Tomita M."/>
            <person name="Numata K."/>
            <person name="Arakawa K."/>
        </authorList>
    </citation>
    <scope>NUCLEOTIDE SEQUENCE</scope>
</reference>
<dbReference type="PANTHER" id="PTHR21064:SF1">
    <property type="entry name" value="HYDROXYLYSINE KINASE"/>
    <property type="match status" value="1"/>
</dbReference>
<proteinExistence type="inferred from homology"/>
<gene>
    <name evidence="6" type="primary">NCL1_25009</name>
    <name evidence="6" type="ORF">TNCT_476731</name>
</gene>
<protein>
    <submittedName>
        <fullName evidence="6">Uncharacterized protein</fullName>
    </submittedName>
</protein>
<name>A0A8X6L3D5_TRICU</name>
<dbReference type="AlphaFoldDB" id="A0A8X6L3D5"/>
<dbReference type="PANTHER" id="PTHR21064">
    <property type="entry name" value="AMINOGLYCOSIDE PHOSPHOTRANSFERASE DOMAIN-CONTAINING PROTEIN-RELATED"/>
    <property type="match status" value="1"/>
</dbReference>
<evidence type="ECO:0000256" key="5">
    <source>
        <dbReference type="ARBA" id="ARBA00022777"/>
    </source>
</evidence>
<organism evidence="6 7">
    <name type="scientific">Trichonephila clavata</name>
    <name type="common">Joro spider</name>
    <name type="synonym">Nephila clavata</name>
    <dbReference type="NCBI Taxonomy" id="2740835"/>
    <lineage>
        <taxon>Eukaryota</taxon>
        <taxon>Metazoa</taxon>
        <taxon>Ecdysozoa</taxon>
        <taxon>Arthropoda</taxon>
        <taxon>Chelicerata</taxon>
        <taxon>Arachnida</taxon>
        <taxon>Araneae</taxon>
        <taxon>Araneomorphae</taxon>
        <taxon>Entelegynae</taxon>
        <taxon>Araneoidea</taxon>
        <taxon>Nephilidae</taxon>
        <taxon>Trichonephila</taxon>
    </lineage>
</organism>
<keyword evidence="4" id="KW-0808">Transferase</keyword>
<comment type="subcellular location">
    <subcellularLocation>
        <location evidence="1">Cytoplasm</location>
    </subcellularLocation>
</comment>
<keyword evidence="7" id="KW-1185">Reference proteome</keyword>
<dbReference type="Proteomes" id="UP000887116">
    <property type="component" value="Unassembled WGS sequence"/>
</dbReference>
<keyword evidence="5" id="KW-0418">Kinase</keyword>
<evidence type="ECO:0000313" key="7">
    <source>
        <dbReference type="Proteomes" id="UP000887116"/>
    </source>
</evidence>
<dbReference type="GO" id="GO:0019202">
    <property type="term" value="F:amino acid kinase activity"/>
    <property type="evidence" value="ECO:0007669"/>
    <property type="project" value="TreeGrafter"/>
</dbReference>
<dbReference type="InterPro" id="IPR050249">
    <property type="entry name" value="Pseudomonas-type_ThrB"/>
</dbReference>
<accession>A0A8X6L3D5</accession>
<evidence type="ECO:0000256" key="4">
    <source>
        <dbReference type="ARBA" id="ARBA00022679"/>
    </source>
</evidence>
<dbReference type="OrthoDB" id="6415818at2759"/>
<comment type="caution">
    <text evidence="6">The sequence shown here is derived from an EMBL/GenBank/DDBJ whole genome shotgun (WGS) entry which is preliminary data.</text>
</comment>
<evidence type="ECO:0000256" key="3">
    <source>
        <dbReference type="ARBA" id="ARBA00022490"/>
    </source>
</evidence>
<comment type="similarity">
    <text evidence="2">Belongs to the aminoglycoside phosphotransferase family.</text>
</comment>
<keyword evidence="3" id="KW-0963">Cytoplasm</keyword>
<sequence length="127" mass="14624">MVVVECFRREVALEGKINQQSPERISEEKRRRREGNCFFIEDYMTAMDLDKLSKPCLTEALAIDLVRTIYGLEVVDIKSMISFNDQNFRIQVSKKHQNPHISDISEDGYTLKVINTFKSSLAGHIGK</sequence>